<keyword evidence="1" id="KW-0812">Transmembrane</keyword>
<gene>
    <name evidence="2" type="ORF">O181_051316</name>
</gene>
<evidence type="ECO:0008006" key="4">
    <source>
        <dbReference type="Google" id="ProtNLM"/>
    </source>
</evidence>
<dbReference type="EMBL" id="AVOT02022279">
    <property type="protein sequence ID" value="MBW0511601.1"/>
    <property type="molecule type" value="Genomic_DNA"/>
</dbReference>
<dbReference type="PANTHER" id="PTHR11439">
    <property type="entry name" value="GAG-POL-RELATED RETROTRANSPOSON"/>
    <property type="match status" value="1"/>
</dbReference>
<evidence type="ECO:0000256" key="1">
    <source>
        <dbReference type="SAM" id="Phobius"/>
    </source>
</evidence>
<dbReference type="PANTHER" id="PTHR11439:SF467">
    <property type="entry name" value="INTEGRASE CATALYTIC DOMAIN-CONTAINING PROTEIN"/>
    <property type="match status" value="1"/>
</dbReference>
<keyword evidence="1" id="KW-0472">Membrane</keyword>
<evidence type="ECO:0000313" key="3">
    <source>
        <dbReference type="Proteomes" id="UP000765509"/>
    </source>
</evidence>
<evidence type="ECO:0000313" key="2">
    <source>
        <dbReference type="EMBL" id="MBW0511601.1"/>
    </source>
</evidence>
<keyword evidence="3" id="KW-1185">Reference proteome</keyword>
<proteinExistence type="predicted"/>
<dbReference type="Proteomes" id="UP000765509">
    <property type="component" value="Unassembled WGS sequence"/>
</dbReference>
<feature type="non-terminal residue" evidence="2">
    <location>
        <position position="1"/>
    </location>
</feature>
<name>A0A9Q3HN88_9BASI</name>
<comment type="caution">
    <text evidence="2">The sequence shown here is derived from an EMBL/GenBank/DDBJ whole genome shotgun (WGS) entry which is preliminary data.</text>
</comment>
<feature type="transmembrane region" description="Helical" evidence="1">
    <location>
        <begin position="22"/>
        <end position="43"/>
    </location>
</feature>
<reference evidence="2" key="1">
    <citation type="submission" date="2021-03" db="EMBL/GenBank/DDBJ databases">
        <title>Draft genome sequence of rust myrtle Austropuccinia psidii MF-1, a brazilian biotype.</title>
        <authorList>
            <person name="Quecine M.C."/>
            <person name="Pachon D.M.R."/>
            <person name="Bonatelli M.L."/>
            <person name="Correr F.H."/>
            <person name="Franceschini L.M."/>
            <person name="Leite T.F."/>
            <person name="Margarido G.R.A."/>
            <person name="Almeida C.A."/>
            <person name="Ferrarezi J.A."/>
            <person name="Labate C.A."/>
        </authorList>
    </citation>
    <scope>NUCLEOTIDE SEQUENCE</scope>
    <source>
        <strain evidence="2">MF-1</strain>
    </source>
</reference>
<sequence>VETVIKDLLGWLFGHLASLSSFASHLVPAYLLEEFILIIFILYSLESSKRKKHTANLSEILHNNPKNYKQAMSNEDSDHWKQAISQELSNMDKHNIWSPISNEKEIKVLTTTWVFKKKTDENGNLTKYKARLCYLVGTKECSLKLEQNGIQHNSYNIIVFCNADWGGSKDRKSFSASIIYYAGSIGWQSHKQKVLALSSTEAEYNSMTKCCQDLLWVKQLIFEATKNHFLGILYSDNQSAISIASNHIYHHNTQHINFRLHFIQHSLDNKEISLKYLPTGDMLANSLTKSLSTNKIQNHLKSIFGYSPK</sequence>
<dbReference type="AlphaFoldDB" id="A0A9Q3HN88"/>
<keyword evidence="1" id="KW-1133">Transmembrane helix</keyword>
<accession>A0A9Q3HN88</accession>
<dbReference type="OrthoDB" id="3344688at2759"/>
<protein>
    <recommendedName>
        <fullName evidence="4">Copia protein</fullName>
    </recommendedName>
</protein>
<dbReference type="CDD" id="cd09272">
    <property type="entry name" value="RNase_HI_RT_Ty1"/>
    <property type="match status" value="1"/>
</dbReference>
<organism evidence="2 3">
    <name type="scientific">Austropuccinia psidii MF-1</name>
    <dbReference type="NCBI Taxonomy" id="1389203"/>
    <lineage>
        <taxon>Eukaryota</taxon>
        <taxon>Fungi</taxon>
        <taxon>Dikarya</taxon>
        <taxon>Basidiomycota</taxon>
        <taxon>Pucciniomycotina</taxon>
        <taxon>Pucciniomycetes</taxon>
        <taxon>Pucciniales</taxon>
        <taxon>Sphaerophragmiaceae</taxon>
        <taxon>Austropuccinia</taxon>
    </lineage>
</organism>